<dbReference type="InterPro" id="IPR012902">
    <property type="entry name" value="N_methyl_site"/>
</dbReference>
<evidence type="ECO:0000313" key="2">
    <source>
        <dbReference type="EMBL" id="KKS97037.1"/>
    </source>
</evidence>
<dbReference type="STRING" id="1618578.UV74_C0013G0159"/>
<keyword evidence="1" id="KW-1133">Transmembrane helix</keyword>
<evidence type="ECO:0000256" key="1">
    <source>
        <dbReference type="SAM" id="Phobius"/>
    </source>
</evidence>
<dbReference type="InterPro" id="IPR045584">
    <property type="entry name" value="Pilin-like"/>
</dbReference>
<dbReference type="AlphaFoldDB" id="A0A0G1DHG7"/>
<accession>A0A0G1DHG7</accession>
<proteinExistence type="predicted"/>
<sequence>MTVQKENYPKQGFTLIELLIVIAILGTLAVVILVALNPIQQLARTRDAGRLSAVAQIGHAVEAYAVSHDGDYPAESTTWMTDLKTAGEIATVPSSIAYTTNVDPCDGSGVQNDFCYDYDSLDGHAIVYSRLESDSNNSKCTNAAAPDAYAVYSTVDGRGGIVCRATGSEPVTDDGGQTFVN</sequence>
<dbReference type="SUPFAM" id="SSF54523">
    <property type="entry name" value="Pili subunits"/>
    <property type="match status" value="1"/>
</dbReference>
<evidence type="ECO:0000313" key="3">
    <source>
        <dbReference type="Proteomes" id="UP000034090"/>
    </source>
</evidence>
<dbReference type="PANTHER" id="PTHR30093">
    <property type="entry name" value="GENERAL SECRETION PATHWAY PROTEIN G"/>
    <property type="match status" value="1"/>
</dbReference>
<organism evidence="2 3">
    <name type="scientific">Candidatus Woesebacteria bacterium GW2011_GWB1_43_14</name>
    <dbReference type="NCBI Taxonomy" id="1618578"/>
    <lineage>
        <taxon>Bacteria</taxon>
        <taxon>Candidatus Woeseibacteriota</taxon>
    </lineage>
</organism>
<name>A0A0G1DHG7_9BACT</name>
<dbReference type="Proteomes" id="UP000034090">
    <property type="component" value="Unassembled WGS sequence"/>
</dbReference>
<feature type="transmembrane region" description="Helical" evidence="1">
    <location>
        <begin position="12"/>
        <end position="36"/>
    </location>
</feature>
<comment type="caution">
    <text evidence="2">The sequence shown here is derived from an EMBL/GenBank/DDBJ whole genome shotgun (WGS) entry which is preliminary data.</text>
</comment>
<dbReference type="NCBIfam" id="TIGR02532">
    <property type="entry name" value="IV_pilin_GFxxxE"/>
    <property type="match status" value="1"/>
</dbReference>
<dbReference type="PROSITE" id="PS00409">
    <property type="entry name" value="PROKAR_NTER_METHYL"/>
    <property type="match status" value="1"/>
</dbReference>
<reference evidence="2 3" key="1">
    <citation type="journal article" date="2015" name="Nature">
        <title>rRNA introns, odd ribosomes, and small enigmatic genomes across a large radiation of phyla.</title>
        <authorList>
            <person name="Brown C.T."/>
            <person name="Hug L.A."/>
            <person name="Thomas B.C."/>
            <person name="Sharon I."/>
            <person name="Castelle C.J."/>
            <person name="Singh A."/>
            <person name="Wilkins M.J."/>
            <person name="Williams K.H."/>
            <person name="Banfield J.F."/>
        </authorList>
    </citation>
    <scope>NUCLEOTIDE SEQUENCE [LARGE SCALE GENOMIC DNA]</scope>
</reference>
<protein>
    <submittedName>
        <fullName evidence="2">Uncharacterized protein</fullName>
    </submittedName>
</protein>
<keyword evidence="1" id="KW-0472">Membrane</keyword>
<gene>
    <name evidence="2" type="ORF">UV74_C0013G0159</name>
</gene>
<dbReference type="Gene3D" id="3.30.700.10">
    <property type="entry name" value="Glycoprotein, Type 4 Pilin"/>
    <property type="match status" value="1"/>
</dbReference>
<dbReference type="Pfam" id="PF07963">
    <property type="entry name" value="N_methyl"/>
    <property type="match status" value="1"/>
</dbReference>
<dbReference type="EMBL" id="LCFQ01000013">
    <property type="protein sequence ID" value="KKS97037.1"/>
    <property type="molecule type" value="Genomic_DNA"/>
</dbReference>
<keyword evidence="1" id="KW-0812">Transmembrane</keyword>